<dbReference type="InterPro" id="IPR051155">
    <property type="entry name" value="Nematode_MSP"/>
</dbReference>
<evidence type="ECO:0000256" key="3">
    <source>
        <dbReference type="ARBA" id="ARBA00023212"/>
    </source>
</evidence>
<evidence type="ECO:0000256" key="4">
    <source>
        <dbReference type="ARBA" id="ARBA00023273"/>
    </source>
</evidence>
<gene>
    <name evidence="11" type="ORF">WBA_LOCUS1007</name>
</gene>
<evidence type="ECO:0000256" key="6">
    <source>
        <dbReference type="ARBA" id="ARBA00037818"/>
    </source>
</evidence>
<dbReference type="Pfam" id="PF00635">
    <property type="entry name" value="Motile_Sperm"/>
    <property type="match status" value="1"/>
</dbReference>
<name>A0A183XHB5_WUCBA</name>
<feature type="domain" description="MSP" evidence="10">
    <location>
        <begin position="319"/>
        <end position="434"/>
    </location>
</feature>
<evidence type="ECO:0000256" key="5">
    <source>
        <dbReference type="ARBA" id="ARBA00037744"/>
    </source>
</evidence>
<accession>A0A183XHB5</accession>
<comment type="subcellular location">
    <subcellularLocation>
        <location evidence="6">Cell projection</location>
        <location evidence="6">Pseudopodium</location>
    </subcellularLocation>
    <subcellularLocation>
        <location evidence="1">Cytoplasm</location>
        <location evidence="1">Cytoskeleton</location>
    </subcellularLocation>
</comment>
<dbReference type="InterPro" id="IPR008962">
    <property type="entry name" value="PapD-like_sf"/>
</dbReference>
<dbReference type="OMA" id="PIMWALK"/>
<evidence type="ECO:0000259" key="10">
    <source>
        <dbReference type="PROSITE" id="PS50202"/>
    </source>
</evidence>
<evidence type="ECO:0000256" key="9">
    <source>
        <dbReference type="SAM" id="Phobius"/>
    </source>
</evidence>
<comment type="function">
    <text evidence="5 7">Central component in molecular interactions underlying sperm crawling. Forms an extensive filament system that extends from sperm villipoda, along the leading edge of the pseudopod.</text>
</comment>
<keyword evidence="4" id="KW-0966">Cell projection</keyword>
<evidence type="ECO:0000256" key="8">
    <source>
        <dbReference type="SAM" id="MobiDB-lite"/>
    </source>
</evidence>
<keyword evidence="2" id="KW-0963">Cytoplasm</keyword>
<dbReference type="FunCoup" id="A0A183XHB5">
    <property type="interactions" value="226"/>
</dbReference>
<dbReference type="WBParaSite" id="maker-PairedContig_756-snap-gene-7.25-mRNA-1">
    <property type="protein sequence ID" value="maker-PairedContig_756-snap-gene-7.25-mRNA-1"/>
    <property type="gene ID" value="maker-PairedContig_756-snap-gene-7.25"/>
</dbReference>
<dbReference type="InterPro" id="IPR013783">
    <property type="entry name" value="Ig-like_fold"/>
</dbReference>
<dbReference type="Proteomes" id="UP000270924">
    <property type="component" value="Unassembled WGS sequence"/>
</dbReference>
<evidence type="ECO:0000313" key="12">
    <source>
        <dbReference type="Proteomes" id="UP000270924"/>
    </source>
</evidence>
<reference evidence="13" key="1">
    <citation type="submission" date="2016-11" db="UniProtKB">
        <authorList>
            <consortium name="WormBaseParasite"/>
        </authorList>
    </citation>
    <scope>IDENTIFICATION</scope>
    <source>
        <strain evidence="13">pt0022</strain>
    </source>
</reference>
<dbReference type="InterPro" id="IPR000535">
    <property type="entry name" value="MSP_dom"/>
</dbReference>
<protein>
    <recommendedName>
        <fullName evidence="7">Major sperm protein</fullName>
    </recommendedName>
</protein>
<feature type="region of interest" description="Disordered" evidence="8">
    <location>
        <begin position="255"/>
        <end position="278"/>
    </location>
</feature>
<evidence type="ECO:0000256" key="1">
    <source>
        <dbReference type="ARBA" id="ARBA00004245"/>
    </source>
</evidence>
<evidence type="ECO:0000256" key="7">
    <source>
        <dbReference type="RuleBase" id="RU003425"/>
    </source>
</evidence>
<keyword evidence="9" id="KW-0812">Transmembrane</keyword>
<sequence length="435" mass="49663">MTTVKDYEYHDWRQLKMRREQCMKKESEIDETRNKKTNWRHFFIICSVLISAYLINGEHAQTVCNICTTVPAAIFTYEQLSDHATRIFAYKATLFYWSIHGILIAFDSIFVDAFGYFFGKFILLVVLFFNVVYQHDVAKSLVEQQQRRNAMANSMVSSDIPVHFSGSPYASQIGLNTAMTITDATQFSAESLFRRYPSLHYNNLTTAYSLVRSPEMTAYLDTSYTHDGSLKTVASTAEQFKFGIQKHRQITLNDSSILSDSGEENDGSENDAVKSTSAGECQKADNEACYLLLRKFAGGSLHSSEYSTSMAVKEEEEETLITNPNEFIIFKHPFTEMVTIHVKNKHSRPIMWALKTNAIKRMIAQPTCGTLGKDATVHIKIGVTAVPSQESNMNDRAAIDYCLIDDDTTGFDRSFLYNTEDPFRRRKKFNIYYEN</sequence>
<dbReference type="EMBL" id="UYWW01000180">
    <property type="protein sequence ID" value="VDM07621.1"/>
    <property type="molecule type" value="Genomic_DNA"/>
</dbReference>
<dbReference type="AlphaFoldDB" id="A0A183XHB5"/>
<dbReference type="PANTHER" id="PTHR22920:SF7">
    <property type="entry name" value="MSP DOMAIN-CONTAINING PROTEIN-RELATED"/>
    <property type="match status" value="1"/>
</dbReference>
<dbReference type="Gene3D" id="2.60.40.10">
    <property type="entry name" value="Immunoglobulins"/>
    <property type="match status" value="1"/>
</dbReference>
<keyword evidence="9" id="KW-1133">Transmembrane helix</keyword>
<evidence type="ECO:0000256" key="2">
    <source>
        <dbReference type="ARBA" id="ARBA00022490"/>
    </source>
</evidence>
<dbReference type="GO" id="GO:0031143">
    <property type="term" value="C:pseudopodium"/>
    <property type="evidence" value="ECO:0007669"/>
    <property type="project" value="UniProtKB-SubCell"/>
</dbReference>
<dbReference type="PANTHER" id="PTHR22920">
    <property type="entry name" value="MAJOR SPERM PROTEIN"/>
    <property type="match status" value="1"/>
</dbReference>
<keyword evidence="3 7" id="KW-0206">Cytoskeleton</keyword>
<dbReference type="GO" id="GO:0005856">
    <property type="term" value="C:cytoskeleton"/>
    <property type="evidence" value="ECO:0007669"/>
    <property type="project" value="UniProtKB-SubCell"/>
</dbReference>
<evidence type="ECO:0000313" key="11">
    <source>
        <dbReference type="EMBL" id="VDM07621.1"/>
    </source>
</evidence>
<keyword evidence="12" id="KW-1185">Reference proteome</keyword>
<reference evidence="11 12" key="2">
    <citation type="submission" date="2018-11" db="EMBL/GenBank/DDBJ databases">
        <authorList>
            <consortium name="Pathogen Informatics"/>
        </authorList>
    </citation>
    <scope>NUCLEOTIDE SEQUENCE [LARGE SCALE GENOMIC DNA]</scope>
</reference>
<keyword evidence="9" id="KW-0472">Membrane</keyword>
<proteinExistence type="predicted"/>
<organism evidence="13">
    <name type="scientific">Wuchereria bancrofti</name>
    <dbReference type="NCBI Taxonomy" id="6293"/>
    <lineage>
        <taxon>Eukaryota</taxon>
        <taxon>Metazoa</taxon>
        <taxon>Ecdysozoa</taxon>
        <taxon>Nematoda</taxon>
        <taxon>Chromadorea</taxon>
        <taxon>Rhabditida</taxon>
        <taxon>Spirurina</taxon>
        <taxon>Spiruromorpha</taxon>
        <taxon>Filarioidea</taxon>
        <taxon>Onchocercidae</taxon>
        <taxon>Wuchereria</taxon>
    </lineage>
</organism>
<dbReference type="OrthoDB" id="5784868at2759"/>
<feature type="transmembrane region" description="Helical" evidence="9">
    <location>
        <begin position="87"/>
        <end position="106"/>
    </location>
</feature>
<dbReference type="SUPFAM" id="SSF49354">
    <property type="entry name" value="PapD-like"/>
    <property type="match status" value="1"/>
</dbReference>
<dbReference type="PROSITE" id="PS50202">
    <property type="entry name" value="MSP"/>
    <property type="match status" value="1"/>
</dbReference>
<evidence type="ECO:0000313" key="13">
    <source>
        <dbReference type="WBParaSite" id="maker-PairedContig_756-snap-gene-7.25-mRNA-1"/>
    </source>
</evidence>